<reference evidence="2 5" key="9">
    <citation type="journal article" date="2007" name="Science">
        <title>The Release 5.1 annotation of Drosophila melanogaster heterochromatin.</title>
        <authorList>
            <person name="Smith C.D."/>
            <person name="Shu S."/>
            <person name="Mungall C.J."/>
            <person name="Karpen G.H."/>
        </authorList>
    </citation>
    <scope>NUCLEOTIDE SEQUENCE [LARGE SCALE GENOMIC DNA]</scope>
    <source>
        <strain evidence="5">Berkeley</strain>
    </source>
</reference>
<reference evidence="2" key="8">
    <citation type="submission" date="2006-08" db="EMBL/GenBank/DDBJ databases">
        <authorList>
            <person name="Celniker S."/>
            <person name="Carlson J."/>
            <person name="Wan K."/>
            <person name="Frise E."/>
            <person name="Hoskins R."/>
            <person name="Park S."/>
            <person name="Svirskas R."/>
            <person name="Rubin G."/>
        </authorList>
    </citation>
    <scope>NUCLEOTIDE SEQUENCE</scope>
</reference>
<reference evidence="2" key="15">
    <citation type="submission" date="2022-11" db="EMBL/GenBank/DDBJ databases">
        <authorList>
            <consortium name="FlyBase"/>
        </authorList>
    </citation>
    <scope>NUCLEOTIDE SEQUENCE</scope>
</reference>
<dbReference type="VEuPathDB" id="VectorBase:FBgn0000038"/>
<keyword evidence="5" id="KW-1185">Reference proteome</keyword>
<dbReference type="SMR" id="Q9VZC4"/>
<keyword evidence="1" id="KW-0472">Membrane</keyword>
<reference evidence="2" key="11">
    <citation type="journal article" date="2015" name="G3 (Bethesda)">
        <title>Gene Model Annotations for Drosophila melanogaster: Impact of High-Throughput Data.</title>
        <authorList>
            <consortium name="FlyBase Consortium"/>
            <person name="Matthews B.B."/>
            <person name="Dos Santos G."/>
            <person name="Crosby M.A."/>
            <person name="Emmert D.B."/>
            <person name="St Pierre S.E."/>
            <person name="Gramates L.S."/>
            <person name="Zhou P."/>
            <person name="Schroeder A.J."/>
            <person name="Falls K."/>
            <person name="Strelets V."/>
            <person name="Russo S.M."/>
            <person name="Gelbart W.M."/>
            <person name="null"/>
        </authorList>
    </citation>
    <scope>NUCLEOTIDE SEQUENCE</scope>
</reference>
<reference evidence="2 5" key="1">
    <citation type="journal article" date="2000" name="Science">
        <title>The genome sequence of Drosophila melanogaster.</title>
        <authorList>
            <person name="Adams M.D."/>
            <person name="Celniker S.E."/>
            <person name="Holt R.A."/>
            <person name="Evans C.A."/>
            <person name="Gocayne J.D."/>
            <person name="Amanatides P.G."/>
            <person name="Scherer S.E."/>
            <person name="Li P.W."/>
            <person name="Hoskins R.A."/>
            <person name="Galle R.F."/>
            <person name="George R.A."/>
            <person name="Lewis S.E."/>
            <person name="Richards S."/>
            <person name="Ashburner M."/>
            <person name="Henderson S.N."/>
            <person name="Sutton G.G."/>
            <person name="Wortman J.R."/>
            <person name="Yandell M.D."/>
            <person name="Zhang Q."/>
            <person name="Chen L.X."/>
            <person name="Brandon R.C."/>
            <person name="Rogers Y.H."/>
            <person name="Blazej R.G."/>
            <person name="Champe M."/>
            <person name="Pfeiffer B.D."/>
            <person name="Wan K.H."/>
            <person name="Doyle C."/>
            <person name="Baxter E.G."/>
            <person name="Helt G."/>
            <person name="Nelson C.R."/>
            <person name="Gabor G.L."/>
            <person name="Abril J.F."/>
            <person name="Agbayani A."/>
            <person name="An H.J."/>
            <person name="Andrews-Pfannkoch C."/>
            <person name="Baldwin D."/>
            <person name="Ballew R.M."/>
            <person name="Basu A."/>
            <person name="Baxendale J."/>
            <person name="Bayraktaroglu L."/>
            <person name="Beasley E.M."/>
            <person name="Beeson K.Y."/>
            <person name="Benos P.V."/>
            <person name="Berman B.P."/>
            <person name="Bhandari D."/>
            <person name="Bolshakov S."/>
            <person name="Borkova D."/>
            <person name="Botchan M.R."/>
            <person name="Bouck J."/>
            <person name="Brokstein P."/>
            <person name="Brottier P."/>
            <person name="Burtis K.C."/>
            <person name="Busam D.A."/>
            <person name="Butler H."/>
            <person name="Cadieu E."/>
            <person name="Center A."/>
            <person name="Chandra I."/>
            <person name="Cherry J.M."/>
            <person name="Cawley S."/>
            <person name="Dahlke C."/>
            <person name="Davenport L.B."/>
            <person name="Davies P."/>
            <person name="de Pablos B."/>
            <person name="Delcher A."/>
            <person name="Deng Z."/>
            <person name="Mays A.D."/>
            <person name="Dew I."/>
            <person name="Dietz S.M."/>
            <person name="Dodson K."/>
            <person name="Doup L.E."/>
            <person name="Downes M."/>
            <person name="Dugan-Rocha S."/>
            <person name="Dunkov B.C."/>
            <person name="Dunn P."/>
            <person name="Durbin K.J."/>
            <person name="Evangelista C.C."/>
            <person name="Ferraz C."/>
            <person name="Ferriera S."/>
            <person name="Fleischmann W."/>
            <person name="Fosler C."/>
            <person name="Gabrielian A.E."/>
            <person name="Garg N.S."/>
            <person name="Gelbart W.M."/>
            <person name="Glasser K."/>
            <person name="Glodek A."/>
            <person name="Gong F."/>
            <person name="Gorrell J.H."/>
            <person name="Gu Z."/>
            <person name="Guan P."/>
            <person name="Harris M."/>
            <person name="Harris N.L."/>
            <person name="Harvey D."/>
            <person name="Heiman T.J."/>
            <person name="Hernandez J.R."/>
            <person name="Houck J."/>
            <person name="Hostin D."/>
            <person name="Houston K.A."/>
            <person name="Howland T.J."/>
            <person name="Wei M.H."/>
            <person name="Ibegwam C."/>
            <person name="Jalali M."/>
            <person name="Kalush F."/>
            <person name="Karpen G.H."/>
            <person name="Ke Z."/>
            <person name="Kennison J.A."/>
            <person name="Ketchum K.A."/>
            <person name="Kimmel B.E."/>
            <person name="Kodira C.D."/>
            <person name="Kraft C."/>
            <person name="Kravitz S."/>
            <person name="Kulp D."/>
            <person name="Lai Z."/>
            <person name="Lasko P."/>
            <person name="Lei Y."/>
            <person name="Levitsky A.A."/>
            <person name="Li J."/>
            <person name="Li Z."/>
            <person name="Liang Y."/>
            <person name="Lin X."/>
            <person name="Liu X."/>
            <person name="Mattei B."/>
            <person name="McIntosh T.C."/>
            <person name="McLeod M.P."/>
            <person name="McPherson D."/>
            <person name="Merkulov G."/>
            <person name="Milshina N.V."/>
            <person name="Mobarry C."/>
            <person name="Morris J."/>
            <person name="Moshrefi A."/>
            <person name="Mount S.M."/>
            <person name="Moy M."/>
            <person name="Murphy B."/>
            <person name="Murphy L."/>
            <person name="Muzny D.M."/>
            <person name="Nelson D.L."/>
            <person name="Nelson D.R."/>
            <person name="Nelson K.A."/>
            <person name="Nixon K."/>
            <person name="Nusskern D.R."/>
            <person name="Pacleb J.M."/>
            <person name="Palazzolo M."/>
            <person name="Pittman G.S."/>
            <person name="Pan S."/>
            <person name="Pollard J."/>
            <person name="Puri V."/>
            <person name="Reese M.G."/>
            <person name="Reinert K."/>
            <person name="Remington K."/>
            <person name="Saunders R.D."/>
            <person name="Scheeler F."/>
            <person name="Shen H."/>
            <person name="Shue B.C."/>
            <person name="Siden-Kiamos I."/>
            <person name="Simpson M."/>
            <person name="Skupski M.P."/>
            <person name="Smith T."/>
            <person name="Spier E."/>
            <person name="Spradling A.C."/>
            <person name="Stapleton M."/>
            <person name="Strong R."/>
            <person name="Sun E."/>
            <person name="Svirskas R."/>
            <person name="Tector C."/>
            <person name="Turner R."/>
            <person name="Venter E."/>
            <person name="Wang A.H."/>
            <person name="Wang X."/>
            <person name="Wang Z.Y."/>
            <person name="Wassarman D.A."/>
            <person name="Weinstock G.M."/>
            <person name="Weissenbach J."/>
            <person name="Williams S.M."/>
            <person name="WoodageT"/>
            <person name="Worley K.C."/>
            <person name="Wu D."/>
            <person name="Yang S."/>
            <person name="Yao Q.A."/>
            <person name="Ye J."/>
            <person name="Yeh R.F."/>
            <person name="Zaveri J.S."/>
            <person name="Zhan M."/>
            <person name="Zhang G."/>
            <person name="Zhao Q."/>
            <person name="Zheng L."/>
            <person name="Zheng X.H."/>
            <person name="Zhong F.N."/>
            <person name="Zhong W."/>
            <person name="Zhou X."/>
            <person name="Zhu S."/>
            <person name="Zhu X."/>
            <person name="Smith H.O."/>
            <person name="Gibbs R.A."/>
            <person name="Myers E.W."/>
            <person name="Rubin G.M."/>
            <person name="Venter J.C."/>
        </authorList>
    </citation>
    <scope>NUCLEOTIDE SEQUENCE [LARGE SCALE GENOMIC DNA]</scope>
    <source>
        <strain evidence="5">Berkeley</strain>
    </source>
</reference>
<reference evidence="5" key="3">
    <citation type="journal article" date="2002" name="Genome Biol.">
        <title>Annotation of the Drosophila melanogaster euchromatic genome: a systematic review.</title>
        <authorList>
            <person name="Misra S."/>
            <person name="Crosby M.A."/>
            <person name="Mungall C.J."/>
            <person name="Matthews B.B."/>
            <person name="Campbell K.S."/>
            <person name="Hradecky P."/>
            <person name="Huang Y."/>
            <person name="Kaminker J.S."/>
            <person name="Millburn G.H."/>
            <person name="Prochnik S.E."/>
            <person name="Smith C.D."/>
            <person name="Tupy J.L."/>
            <person name="Whitfied E.J."/>
            <person name="Bayraktaroglu L."/>
            <person name="Berman B.P."/>
            <person name="Bettencourt B.R."/>
            <person name="Celniker S.E."/>
            <person name="de Grey A.D."/>
            <person name="Drysdale R.A."/>
            <person name="Harris N.L."/>
            <person name="Richter J."/>
            <person name="Russo S."/>
            <person name="Schroeder A.J."/>
            <person name="Shu S.Q."/>
            <person name="Stapleton M."/>
            <person name="Yamada C."/>
            <person name="Ashburner M."/>
            <person name="Gelbart W.M."/>
            <person name="Rubin G.M."/>
            <person name="Lewis S.E."/>
        </authorList>
    </citation>
    <scope>GENOME REANNOTATION</scope>
    <source>
        <strain evidence="5">Berkeley</strain>
    </source>
</reference>
<reference evidence="2 5" key="10">
    <citation type="journal article" date="2007" name="Science">
        <title>Sequence finishing and mapping of Drosophila melanogaster heterochromatin.</title>
        <authorList>
            <person name="Hoskins R.A."/>
            <person name="Carlson J.W."/>
            <person name="Kennedy C."/>
            <person name="Acevedo D."/>
            <person name="Evans-Holm M."/>
            <person name="Frise E."/>
            <person name="Wan K.H."/>
            <person name="Park S."/>
            <person name="Mendez-Lago M."/>
            <person name="Rossi F."/>
            <person name="Villasante A."/>
            <person name="Dimitri P."/>
            <person name="Karpen G.H."/>
            <person name="Celniker S.E."/>
        </authorList>
    </citation>
    <scope>NUCLEOTIDE SEQUENCE [LARGE SCALE GENOMIC DNA]</scope>
    <source>
        <strain evidence="5">Berkeley</strain>
    </source>
</reference>
<keyword evidence="1" id="KW-1133">Transmembrane helix</keyword>
<gene>
    <name evidence="2 4" type="primary">nAChRbeta1</name>
    <name evidence="2" type="synonym">AChR</name>
    <name evidence="2" type="synonym">AChR64B</name>
    <name evidence="2" type="synonym">AchR64B</name>
    <name evidence="2" type="synonym">Acr64B</name>
    <name evidence="2" type="synonym">AcrD</name>
    <name evidence="2" type="synonym">ARD</name>
    <name evidence="2" type="synonym">Ard</name>
    <name evidence="2" type="synonym">ard</name>
    <name evidence="2" type="synonym">beta 64B</name>
    <name evidence="2" type="synonym">beta1 nAChR</name>
    <name evidence="2" type="synonym">CG11348-PA</name>
    <name evidence="2" type="synonym">CG12606</name>
    <name evidence="2" type="synonym">Dbeta1</name>
    <name evidence="2" type="synonym">Dmel\CG11348</name>
    <name evidence="2" type="synonym">nAChR</name>
    <name evidence="2" type="synonym">nAChR-beta64B</name>
    <name evidence="2" type="synonym">nAChR_beta1</name>
    <name evidence="4" type="synonym">nAcR-beta-64B</name>
    <name evidence="2" type="synonym">nAcR64B</name>
    <name evidence="2" type="synonym">nAcRbeta-64B</name>
    <name evidence="2 4" type="ORF">CG11348</name>
    <name evidence="2" type="ORF">Dmel_CG11348</name>
</gene>
<dbReference type="DNASU" id="38545"/>
<evidence type="ECO:0000313" key="5">
    <source>
        <dbReference type="Proteomes" id="UP000000803"/>
    </source>
</evidence>
<sequence>MESSCKSWLLCSILVLVAFSLGTYFGLRRRRLPRPLSGKGRYVIVKERNANEGLKTLLTLLTVS</sequence>
<reference evidence="2 5" key="7">
    <citation type="journal article" date="2005" name="PLoS Comput. Biol.">
        <title>Combined evidence annotation of transposable elements in genome sequences.</title>
        <authorList>
            <person name="Quesneville H."/>
            <person name="Bergman C.M."/>
            <person name="Andrieu O."/>
            <person name="Autard D."/>
            <person name="Nouaud D."/>
            <person name="Ashburner M."/>
            <person name="Anxolabehere D."/>
        </authorList>
    </citation>
    <scope>NUCLEOTIDE SEQUENCE [LARGE SCALE GENOMIC DNA]</scope>
    <source>
        <strain evidence="5">Berkeley</strain>
    </source>
</reference>
<evidence type="ECO:0000256" key="1">
    <source>
        <dbReference type="SAM" id="Phobius"/>
    </source>
</evidence>
<dbReference type="Proteomes" id="UP000000803">
    <property type="component" value="Chromosome 3L"/>
</dbReference>
<name>Q9VZC4_DROME</name>
<reference evidence="2" key="13">
    <citation type="journal article" date="2015" name="Genome Res.">
        <title>The Release 6 reference sequence of the Drosophila melanogaster genome.</title>
        <authorList>
            <person name="Hoskins R.A."/>
            <person name="Carlson J.W."/>
            <person name="Wan K.H."/>
            <person name="Park S."/>
            <person name="Mendez I."/>
            <person name="Galle S.E."/>
            <person name="Booth B.W."/>
            <person name="Pfeiffer B.D."/>
            <person name="George R.A."/>
            <person name="Svirskas R."/>
            <person name="Krzywinski M."/>
            <person name="Schein J."/>
            <person name="Accardo M.C."/>
            <person name="Damia E."/>
            <person name="Messina G."/>
            <person name="Mendez-Lago M."/>
            <person name="de Pablos B."/>
            <person name="Demakova O.V."/>
            <person name="Andreyeva E.N."/>
            <person name="Boldyreva L.V."/>
            <person name="Marra M."/>
            <person name="Carvalho A.B."/>
            <person name="Dimitri P."/>
            <person name="Villasante A."/>
            <person name="Zhimulev I.F."/>
            <person name="Rubin G.M."/>
            <person name="Karpen G.H."/>
            <person name="Celniker S.E."/>
        </authorList>
    </citation>
    <scope>NUCLEOTIDE SEQUENCE</scope>
</reference>
<dbReference type="ExpressionAtlas" id="Q9VZC4">
    <property type="expression patterns" value="baseline and differential"/>
</dbReference>
<reference evidence="2" key="14">
    <citation type="submission" date="2022-11" db="EMBL/GenBank/DDBJ databases">
        <title>Drosophila melanogaster release 4 sequence.</title>
        <authorList>
            <consortium name="Berkeley Drosophila Genome Project"/>
            <person name="Celniker S."/>
            <person name="Carlson J."/>
            <person name="Wan K."/>
            <person name="Pfeiffer B."/>
            <person name="Frise E."/>
            <person name="George R."/>
            <person name="Hoskins R."/>
            <person name="Stapleton M."/>
            <person name="Pacleb J."/>
            <person name="Park S."/>
            <person name="Svirskas R."/>
            <person name="Smith E."/>
            <person name="Yu C."/>
            <person name="Rubin G."/>
        </authorList>
    </citation>
    <scope>NUCLEOTIDE SEQUENCE</scope>
</reference>
<proteinExistence type="evidence at transcript level"/>
<dbReference type="UCSC" id="CG11348-RB">
    <property type="organism name" value="d. melanogaster"/>
</dbReference>
<feature type="transmembrane region" description="Helical" evidence="1">
    <location>
        <begin position="6"/>
        <end position="27"/>
    </location>
</feature>
<dbReference type="CTD" id="38545"/>
<dbReference type="EMBL" id="AE014296">
    <property type="protein sequence ID" value="AAF47901.1"/>
    <property type="molecule type" value="Genomic_DNA"/>
</dbReference>
<accession>Q9VZC4</accession>
<evidence type="ECO:0000313" key="4">
    <source>
        <dbReference type="FlyBase" id="FBgn0000038"/>
    </source>
</evidence>
<dbReference type="AlphaFoldDB" id="Q9VZC4"/>
<protein>
    <submittedName>
        <fullName evidence="3">GH10531p</fullName>
    </submittedName>
    <submittedName>
        <fullName evidence="2">Nicotinic acetylcholine receptor beta1, isoform B</fullName>
    </submittedName>
</protein>
<keyword evidence="2" id="KW-0675">Receptor</keyword>
<dbReference type="AGR" id="FB:FBgn0000038"/>
<dbReference type="FlyBase" id="FBgn0000038">
    <property type="gene designation" value="nAChRbeta1"/>
</dbReference>
<organism evidence="2 5">
    <name type="scientific">Drosophila melanogaster</name>
    <name type="common">Fruit fly</name>
    <dbReference type="NCBI Taxonomy" id="7227"/>
    <lineage>
        <taxon>Eukaryota</taxon>
        <taxon>Metazoa</taxon>
        <taxon>Ecdysozoa</taxon>
        <taxon>Arthropoda</taxon>
        <taxon>Hexapoda</taxon>
        <taxon>Insecta</taxon>
        <taxon>Pterygota</taxon>
        <taxon>Neoptera</taxon>
        <taxon>Endopterygota</taxon>
        <taxon>Diptera</taxon>
        <taxon>Brachycera</taxon>
        <taxon>Muscomorpha</taxon>
        <taxon>Ephydroidea</taxon>
        <taxon>Drosophilidae</taxon>
        <taxon>Drosophila</taxon>
        <taxon>Sophophora</taxon>
    </lineage>
</organism>
<dbReference type="GeneID" id="38545"/>
<dbReference type="BioGRID-ORCS" id="38545">
    <property type="hits" value="0 hits in 3 CRISPR screens"/>
</dbReference>
<reference evidence="2 5" key="5">
    <citation type="journal article" date="2002" name="Genome Biol.">
        <title>Heterochromatic sequences in a Drosophila whole-genome shotgun assembly.</title>
        <authorList>
            <person name="Hoskins R.A."/>
            <person name="Smith C.D."/>
            <person name="Carlson J.W."/>
            <person name="Carvalho A.B."/>
            <person name="Halpern A."/>
            <person name="Kaminker J.S."/>
            <person name="Kennedy C."/>
            <person name="Mungall C.J."/>
            <person name="Sullivan B.A."/>
            <person name="Sutton G.G."/>
            <person name="Yasuhara J.C."/>
            <person name="Wakimoto B.T."/>
            <person name="Myers E.W."/>
            <person name="Celniker S.E."/>
            <person name="Rubin G.M."/>
            <person name="Karpen G.H."/>
        </authorList>
    </citation>
    <scope>NUCLEOTIDE SEQUENCE [LARGE SCALE GENOMIC DNA]</scope>
    <source>
        <strain evidence="5">Berkeley</strain>
    </source>
</reference>
<dbReference type="RefSeq" id="NP_728994.1">
    <property type="nucleotide sequence ID" value="NM_168086.2"/>
</dbReference>
<keyword evidence="1" id="KW-0812">Transmembrane</keyword>
<dbReference type="OrthoDB" id="5975154at2759"/>
<reference evidence="5" key="4">
    <citation type="journal article" date="2002" name="Genome Biol.">
        <title>The transposable elements of the Drosophila melanogaster euchromatin: a genomics perspective.</title>
        <authorList>
            <person name="Kaminker J.S."/>
            <person name="Bergman C.M."/>
            <person name="Kronmiller B."/>
            <person name="Carlson J."/>
            <person name="Svirskas R."/>
            <person name="Patel S."/>
            <person name="Frise E."/>
            <person name="Wheeler D.A."/>
            <person name="Lewis S.E."/>
            <person name="Rubin G.M."/>
            <person name="Ashburner M."/>
            <person name="Celniker S.E."/>
        </authorList>
    </citation>
    <scope>NUCLEOTIDE SEQUENCE [LARGE SCALE GENOMIC DNA]</scope>
    <source>
        <strain evidence="5">Berkeley</strain>
    </source>
</reference>
<dbReference type="Bgee" id="FBgn0000038">
    <property type="expression patterns" value="Expressed in leg muscle motor neuron in post-embryonic organism and 151 other cell types or tissues"/>
</dbReference>
<reference evidence="3" key="6">
    <citation type="submission" date="2003-01" db="EMBL/GenBank/DDBJ databases">
        <authorList>
            <person name="Stapleton M."/>
            <person name="Brokstein P."/>
            <person name="Hong L."/>
            <person name="Agbayani A."/>
            <person name="Carlson J."/>
            <person name="Champe M."/>
            <person name="Chavez C."/>
            <person name="Dorsett V."/>
            <person name="Dresnek D."/>
            <person name="Farfan D."/>
            <person name="Frise E."/>
            <person name="George R."/>
            <person name="Gonzalez M."/>
            <person name="Guarin H."/>
            <person name="Kronmiller B."/>
            <person name="Li P."/>
            <person name="Liao G."/>
            <person name="Miranda A."/>
            <person name="Mungall C.J."/>
            <person name="Nunoo J."/>
            <person name="Pacleb J."/>
            <person name="Paragas V."/>
            <person name="Park S."/>
            <person name="Patel S."/>
            <person name="Phouanenavong S."/>
            <person name="Wan K."/>
            <person name="Yu C."/>
            <person name="Lewis S.E."/>
            <person name="Rubin G.M."/>
            <person name="Celniker S."/>
        </authorList>
    </citation>
    <scope>NUCLEOTIDE SEQUENCE</scope>
    <source>
        <strain evidence="3">Berkeley</strain>
    </source>
</reference>
<evidence type="ECO:0000313" key="2">
    <source>
        <dbReference type="EMBL" id="AAF47901.1"/>
    </source>
</evidence>
<reference evidence="2" key="12">
    <citation type="journal article" date="2015" name="G3 (Bethesda)">
        <title>Gene Model Annotations for Drosophila melanogaster: The Rule-Benders.</title>
        <authorList>
            <consortium name="FlyBase Consortium"/>
            <person name="Crosby M.A."/>
            <person name="Gramates L.S."/>
            <person name="Dos Santos G."/>
            <person name="Matthews B.B."/>
            <person name="St Pierre S.E."/>
            <person name="Zhou P."/>
            <person name="Schroeder A.J."/>
            <person name="Falls K."/>
            <person name="Emmert D.B."/>
            <person name="Russo S.M."/>
            <person name="Gelbart W.M."/>
            <person name="null"/>
        </authorList>
    </citation>
    <scope>NUCLEOTIDE SEQUENCE</scope>
</reference>
<dbReference type="EMBL" id="AY075326">
    <property type="protein sequence ID" value="AAL68193.1"/>
    <property type="molecule type" value="mRNA"/>
</dbReference>
<evidence type="ECO:0000313" key="3">
    <source>
        <dbReference type="EMBL" id="AAL68193.1"/>
    </source>
</evidence>
<reference evidence="5" key="2">
    <citation type="journal article" date="2002" name="Genome Biol.">
        <title>Finishing a whole-genome shotgun: release 3 of the Drosophila melanogaster euchromatic genome sequence.</title>
        <authorList>
            <person name="Celniker S.E."/>
            <person name="Wheeler D.A."/>
            <person name="Kronmiller B."/>
            <person name="Carlson J.W."/>
            <person name="Halpern A."/>
            <person name="Patel S."/>
            <person name="Adams M."/>
            <person name="Champe M."/>
            <person name="Dugan S.P."/>
            <person name="Frise E."/>
            <person name="Hodgson A."/>
            <person name="George R.A."/>
            <person name="Hoskins R.A."/>
            <person name="Laverty T."/>
            <person name="Muzny D.M."/>
            <person name="Nelson C.R."/>
            <person name="Pacleb J.M."/>
            <person name="Park S."/>
            <person name="Pfeiffer B.D."/>
            <person name="Richards S."/>
            <person name="Sodergren E.J."/>
            <person name="Svirskas R."/>
            <person name="Tabor P.E."/>
            <person name="Wan K."/>
            <person name="Stapleton M."/>
            <person name="Sutton G.G."/>
            <person name="Venter C."/>
            <person name="Weinstock G."/>
            <person name="Scherer S.E."/>
            <person name="Myers E.W."/>
            <person name="Gibbs R.A."/>
            <person name="Rubin G.M."/>
        </authorList>
    </citation>
    <scope>NUCLEOTIDE SEQUENCE [LARGE SCALE GENOMIC DNA]</scope>
    <source>
        <strain evidence="5">Berkeley</strain>
    </source>
</reference>
<dbReference type="HOGENOM" id="CLU_2869921_0_0_1"/>